<feature type="transmembrane region" description="Helical" evidence="7">
    <location>
        <begin position="101"/>
        <end position="121"/>
    </location>
</feature>
<evidence type="ECO:0000256" key="7">
    <source>
        <dbReference type="SAM" id="Phobius"/>
    </source>
</evidence>
<dbReference type="Pfam" id="PF07690">
    <property type="entry name" value="MFS_1"/>
    <property type="match status" value="1"/>
</dbReference>
<dbReference type="InterPro" id="IPR011701">
    <property type="entry name" value="MFS"/>
</dbReference>
<evidence type="ECO:0000256" key="2">
    <source>
        <dbReference type="ARBA" id="ARBA00008432"/>
    </source>
</evidence>
<dbReference type="STRING" id="349521.HCH_03999"/>
<name>Q2SF58_HAHCH</name>
<feature type="transmembrane region" description="Helical" evidence="7">
    <location>
        <begin position="247"/>
        <end position="268"/>
    </location>
</feature>
<dbReference type="PANTHER" id="PTHR23515">
    <property type="entry name" value="HIGH-AFFINITY NITRATE TRANSPORTER 2.3"/>
    <property type="match status" value="1"/>
</dbReference>
<keyword evidence="5" id="KW-0534">Nitrate assimilation</keyword>
<dbReference type="OrthoDB" id="9771451at2"/>
<feature type="transmembrane region" description="Helical" evidence="7">
    <location>
        <begin position="44"/>
        <end position="65"/>
    </location>
</feature>
<dbReference type="GO" id="GO:0042128">
    <property type="term" value="P:nitrate assimilation"/>
    <property type="evidence" value="ECO:0007669"/>
    <property type="project" value="UniProtKB-KW"/>
</dbReference>
<evidence type="ECO:0000256" key="5">
    <source>
        <dbReference type="ARBA" id="ARBA00023063"/>
    </source>
</evidence>
<dbReference type="KEGG" id="hch:HCH_03999"/>
<evidence type="ECO:0000256" key="4">
    <source>
        <dbReference type="ARBA" id="ARBA00022989"/>
    </source>
</evidence>
<dbReference type="RefSeq" id="WP_011397783.1">
    <property type="nucleotide sequence ID" value="NC_007645.1"/>
</dbReference>
<dbReference type="InterPro" id="IPR020846">
    <property type="entry name" value="MFS_dom"/>
</dbReference>
<feature type="transmembrane region" description="Helical" evidence="7">
    <location>
        <begin position="133"/>
        <end position="155"/>
    </location>
</feature>
<keyword evidence="3 7" id="KW-0812">Transmembrane</keyword>
<keyword evidence="4 7" id="KW-1133">Transmembrane helix</keyword>
<dbReference type="HOGENOM" id="CLU_001265_14_0_6"/>
<evidence type="ECO:0000256" key="1">
    <source>
        <dbReference type="ARBA" id="ARBA00004141"/>
    </source>
</evidence>
<feature type="transmembrane region" description="Helical" evidence="7">
    <location>
        <begin position="167"/>
        <end position="184"/>
    </location>
</feature>
<feature type="transmembrane region" description="Helical" evidence="7">
    <location>
        <begin position="215"/>
        <end position="235"/>
    </location>
</feature>
<feature type="transmembrane region" description="Helical" evidence="7">
    <location>
        <begin position="12"/>
        <end position="32"/>
    </location>
</feature>
<evidence type="ECO:0000313" key="9">
    <source>
        <dbReference type="EMBL" id="ABC30716.1"/>
    </source>
</evidence>
<feature type="domain" description="Major facilitator superfamily (MFS) profile" evidence="8">
    <location>
        <begin position="10"/>
        <end position="406"/>
    </location>
</feature>
<comment type="subcellular location">
    <subcellularLocation>
        <location evidence="1">Membrane</location>
        <topology evidence="1">Multi-pass membrane protein</topology>
    </subcellularLocation>
</comment>
<evidence type="ECO:0000256" key="3">
    <source>
        <dbReference type="ARBA" id="ARBA00022692"/>
    </source>
</evidence>
<organism evidence="9 10">
    <name type="scientific">Hahella chejuensis (strain KCTC 2396)</name>
    <dbReference type="NCBI Taxonomy" id="349521"/>
    <lineage>
        <taxon>Bacteria</taxon>
        <taxon>Pseudomonadati</taxon>
        <taxon>Pseudomonadota</taxon>
        <taxon>Gammaproteobacteria</taxon>
        <taxon>Oceanospirillales</taxon>
        <taxon>Hahellaceae</taxon>
        <taxon>Hahella</taxon>
    </lineage>
</organism>
<dbReference type="InterPro" id="IPR036259">
    <property type="entry name" value="MFS_trans_sf"/>
</dbReference>
<dbReference type="Gene3D" id="1.20.1250.20">
    <property type="entry name" value="MFS general substrate transporter like domains"/>
    <property type="match status" value="2"/>
</dbReference>
<evidence type="ECO:0000313" key="10">
    <source>
        <dbReference type="Proteomes" id="UP000000238"/>
    </source>
</evidence>
<dbReference type="AlphaFoldDB" id="Q2SF58"/>
<proteinExistence type="inferred from homology"/>
<evidence type="ECO:0000256" key="6">
    <source>
        <dbReference type="ARBA" id="ARBA00023136"/>
    </source>
</evidence>
<accession>Q2SF58</accession>
<sequence length="423" mass="47053">MLYTEKLGQRALAAATVAFAANFSVWTLYAVLGLRIQEQLDLSILQFGLLLAAPMFSGALLRFPAGMLSEVMSCRKLFIWQMALLPPALFILPWISSYRGYLLAGLWLGVSGVSFTIGIRYVTAWFESRSQGFAMGVFGAGNAGAAVTLALAPVIERVWSAEFIGPAYGLGMLVTLVLFWALAPEDTRYMQARRRADLAYHLQPLKDPQVWRFSLYYYFVFGSFLALLMWLPHYYVNAYGLSLQNAMLLTLLFVTTSSMVRALGGWFADRYGGRAVNWSVFWICLVCLFFLSYPPTSMTIHGVDWDVQLEIRVNVWVFTLLMLVIGVAQGFGRASVYKIIHDYFPDHMGSVGGTVATLGAAGGFTLPIAFALAVEALGVHSASFMVLYGVLAACMVAMYAAIRNERSRRRLREAREHNFLLDD</sequence>
<gene>
    <name evidence="9" type="ordered locus">HCH_03999</name>
</gene>
<keyword evidence="10" id="KW-1185">Reference proteome</keyword>
<dbReference type="EMBL" id="CP000155">
    <property type="protein sequence ID" value="ABC30716.1"/>
    <property type="molecule type" value="Genomic_DNA"/>
</dbReference>
<dbReference type="GO" id="GO:0015112">
    <property type="term" value="F:nitrate transmembrane transporter activity"/>
    <property type="evidence" value="ECO:0007669"/>
    <property type="project" value="InterPro"/>
</dbReference>
<evidence type="ECO:0000259" key="8">
    <source>
        <dbReference type="PROSITE" id="PS50850"/>
    </source>
</evidence>
<feature type="transmembrane region" description="Helical" evidence="7">
    <location>
        <begin position="77"/>
        <end position="95"/>
    </location>
</feature>
<feature type="transmembrane region" description="Helical" evidence="7">
    <location>
        <begin position="351"/>
        <end position="373"/>
    </location>
</feature>
<dbReference type="Proteomes" id="UP000000238">
    <property type="component" value="Chromosome"/>
</dbReference>
<dbReference type="eggNOG" id="COG2223">
    <property type="taxonomic scope" value="Bacteria"/>
</dbReference>
<dbReference type="InterPro" id="IPR044772">
    <property type="entry name" value="NO3_transporter"/>
</dbReference>
<feature type="transmembrane region" description="Helical" evidence="7">
    <location>
        <begin position="313"/>
        <end position="331"/>
    </location>
</feature>
<protein>
    <submittedName>
        <fullName evidence="9">Nitrate/nitrite transporter</fullName>
    </submittedName>
</protein>
<keyword evidence="6 7" id="KW-0472">Membrane</keyword>
<comment type="similarity">
    <text evidence="2">Belongs to the major facilitator superfamily. Nitrate/nitrite porter (TC 2.A.1.8) family.</text>
</comment>
<dbReference type="SUPFAM" id="SSF103473">
    <property type="entry name" value="MFS general substrate transporter"/>
    <property type="match status" value="1"/>
</dbReference>
<feature type="transmembrane region" description="Helical" evidence="7">
    <location>
        <begin position="379"/>
        <end position="402"/>
    </location>
</feature>
<dbReference type="PROSITE" id="PS50850">
    <property type="entry name" value="MFS"/>
    <property type="match status" value="1"/>
</dbReference>
<feature type="transmembrane region" description="Helical" evidence="7">
    <location>
        <begin position="275"/>
        <end position="293"/>
    </location>
</feature>
<dbReference type="GO" id="GO:0016020">
    <property type="term" value="C:membrane"/>
    <property type="evidence" value="ECO:0007669"/>
    <property type="project" value="UniProtKB-SubCell"/>
</dbReference>
<reference evidence="9 10" key="1">
    <citation type="journal article" date="2005" name="Nucleic Acids Res.">
        <title>Genomic blueprint of Hahella chejuensis, a marine microbe producing an algicidal agent.</title>
        <authorList>
            <person name="Jeong H."/>
            <person name="Yim J.H."/>
            <person name="Lee C."/>
            <person name="Choi S.-H."/>
            <person name="Park Y.K."/>
            <person name="Yoon S.H."/>
            <person name="Hur C.-G."/>
            <person name="Kang H.-Y."/>
            <person name="Kim D."/>
            <person name="Lee H.H."/>
            <person name="Park K.H."/>
            <person name="Park S.-H."/>
            <person name="Park H.-S."/>
            <person name="Lee H.K."/>
            <person name="Oh T.K."/>
            <person name="Kim J.F."/>
        </authorList>
    </citation>
    <scope>NUCLEOTIDE SEQUENCE [LARGE SCALE GENOMIC DNA]</scope>
    <source>
        <strain evidence="9 10">KCTC 2396</strain>
    </source>
</reference>